<sequence length="452" mass="51254">MHVRKPLPPSSAPVQALNRSEWVYLAMEPFLGSMAQAYVIRFEQVVGEAELRRAARRMMSAFPRLRGVLEPTPRRFQFRILPEDHHFEQLFDIAFRTEHIDLDDPQAVRRWHEIHVNDPMALQHGLMVRFTHVPHPTRSALMLTVHHVLMDGRSMVHLVESLMKLLNGQPVADVPLESSSMLPAILPNHWWEWPGKVWAAWRHLKAEAREISQYEIVRLRSDRSERFTSCGVLHHQTGQAGKALSKAGKGLGGSSNSLMIAAMGTALLEMNGNRPGTAALVRVGVDLRKYFPEGQQPMLGNYVFVFDVLLPQHVPEAERVKWIDARVRAGLARYERRELLLPLLPYELMGFMSTQMYSRLMRRAKRMDQFPPLSFHASNIGSVDAFNAADAQVRMAEMHPSVSSVVPLVVLAQSNGQQRATVAYQRDEFGEEGVSAMMAQTNRVLARWVGTD</sequence>
<name>A0A4Q9H0W0_9BURK</name>
<dbReference type="SUPFAM" id="SSF52777">
    <property type="entry name" value="CoA-dependent acyltransferases"/>
    <property type="match status" value="2"/>
</dbReference>
<keyword evidence="3" id="KW-1185">Reference proteome</keyword>
<reference evidence="2 3" key="1">
    <citation type="submission" date="2019-02" db="EMBL/GenBank/DDBJ databases">
        <title>Aquabacterium sp. strain KMB7.</title>
        <authorList>
            <person name="Chen W.-M."/>
        </authorList>
    </citation>
    <scope>NUCLEOTIDE SEQUENCE [LARGE SCALE GENOMIC DNA]</scope>
    <source>
        <strain evidence="2 3">KMB7</strain>
    </source>
</reference>
<evidence type="ECO:0000259" key="1">
    <source>
        <dbReference type="Pfam" id="PF00668"/>
    </source>
</evidence>
<dbReference type="Pfam" id="PF00668">
    <property type="entry name" value="Condensation"/>
    <property type="match status" value="1"/>
</dbReference>
<feature type="domain" description="Condensation" evidence="1">
    <location>
        <begin position="22"/>
        <end position="171"/>
    </location>
</feature>
<dbReference type="OrthoDB" id="9149884at2"/>
<gene>
    <name evidence="2" type="ORF">EYS42_16330</name>
</gene>
<accession>A0A4Q9H0W0</accession>
<dbReference type="InterPro" id="IPR023213">
    <property type="entry name" value="CAT-like_dom_sf"/>
</dbReference>
<dbReference type="RefSeq" id="WP_130969272.1">
    <property type="nucleotide sequence ID" value="NZ_SIXI01000009.1"/>
</dbReference>
<dbReference type="InterPro" id="IPR001242">
    <property type="entry name" value="Condensation_dom"/>
</dbReference>
<dbReference type="EMBL" id="SIXI01000009">
    <property type="protein sequence ID" value="TBO27676.1"/>
    <property type="molecule type" value="Genomic_DNA"/>
</dbReference>
<proteinExistence type="predicted"/>
<protein>
    <recommendedName>
        <fullName evidence="1">Condensation domain-containing protein</fullName>
    </recommendedName>
</protein>
<dbReference type="Gene3D" id="3.30.559.10">
    <property type="entry name" value="Chloramphenicol acetyltransferase-like domain"/>
    <property type="match status" value="1"/>
</dbReference>
<evidence type="ECO:0000313" key="2">
    <source>
        <dbReference type="EMBL" id="TBO27676.1"/>
    </source>
</evidence>
<comment type="caution">
    <text evidence="2">The sequence shown here is derived from an EMBL/GenBank/DDBJ whole genome shotgun (WGS) entry which is preliminary data.</text>
</comment>
<dbReference type="AlphaFoldDB" id="A0A4Q9H0W0"/>
<evidence type="ECO:0000313" key="3">
    <source>
        <dbReference type="Proteomes" id="UP000292120"/>
    </source>
</evidence>
<organism evidence="2 3">
    <name type="scientific">Aquabacterium lacunae</name>
    <dbReference type="NCBI Taxonomy" id="2528630"/>
    <lineage>
        <taxon>Bacteria</taxon>
        <taxon>Pseudomonadati</taxon>
        <taxon>Pseudomonadota</taxon>
        <taxon>Betaproteobacteria</taxon>
        <taxon>Burkholderiales</taxon>
        <taxon>Aquabacterium</taxon>
    </lineage>
</organism>
<dbReference type="GO" id="GO:0003824">
    <property type="term" value="F:catalytic activity"/>
    <property type="evidence" value="ECO:0007669"/>
    <property type="project" value="InterPro"/>
</dbReference>
<dbReference type="Proteomes" id="UP000292120">
    <property type="component" value="Unassembled WGS sequence"/>
</dbReference>